<reference evidence="10 11" key="1">
    <citation type="submission" date="2017-04" db="EMBL/GenBank/DDBJ databases">
        <authorList>
            <person name="Varghese N."/>
            <person name="Submissions S."/>
        </authorList>
    </citation>
    <scope>NUCLEOTIDE SEQUENCE [LARGE SCALE GENOMIC DNA]</scope>
    <source>
        <strain evidence="10 11">DSM 9789</strain>
    </source>
</reference>
<dbReference type="GO" id="GO:0016887">
    <property type="term" value="F:ATP hydrolysis activity"/>
    <property type="evidence" value="ECO:0007669"/>
    <property type="project" value="InterPro"/>
</dbReference>
<evidence type="ECO:0000259" key="8">
    <source>
        <dbReference type="PROSITE" id="PS50893"/>
    </source>
</evidence>
<dbReference type="InterPro" id="IPR027417">
    <property type="entry name" value="P-loop_NTPase"/>
</dbReference>
<feature type="transmembrane region" description="Helical" evidence="7">
    <location>
        <begin position="127"/>
        <end position="146"/>
    </location>
</feature>
<feature type="transmembrane region" description="Helical" evidence="7">
    <location>
        <begin position="16"/>
        <end position="41"/>
    </location>
</feature>
<dbReference type="Pfam" id="PF00005">
    <property type="entry name" value="ABC_tran"/>
    <property type="match status" value="1"/>
</dbReference>
<keyword evidence="5 7" id="KW-1133">Transmembrane helix</keyword>
<dbReference type="InterPro" id="IPR003593">
    <property type="entry name" value="AAA+_ATPase"/>
</dbReference>
<dbReference type="SUPFAM" id="SSF90123">
    <property type="entry name" value="ABC transporter transmembrane region"/>
    <property type="match status" value="1"/>
</dbReference>
<feature type="transmembrane region" description="Helical" evidence="7">
    <location>
        <begin position="53"/>
        <end position="77"/>
    </location>
</feature>
<keyword evidence="6 7" id="KW-0472">Membrane</keyword>
<evidence type="ECO:0000259" key="9">
    <source>
        <dbReference type="PROSITE" id="PS50929"/>
    </source>
</evidence>
<accession>A0A8G2FXC8</accession>
<dbReference type="InterPro" id="IPR017871">
    <property type="entry name" value="ABC_transporter-like_CS"/>
</dbReference>
<evidence type="ECO:0000256" key="7">
    <source>
        <dbReference type="SAM" id="Phobius"/>
    </source>
</evidence>
<dbReference type="Proteomes" id="UP000192315">
    <property type="component" value="Unassembled WGS sequence"/>
</dbReference>
<dbReference type="Gene3D" id="3.40.50.300">
    <property type="entry name" value="P-loop containing nucleotide triphosphate hydrolases"/>
    <property type="match status" value="1"/>
</dbReference>
<comment type="subcellular location">
    <subcellularLocation>
        <location evidence="1">Membrane</location>
        <topology evidence="1">Multi-pass membrane protein</topology>
    </subcellularLocation>
</comment>
<dbReference type="EMBL" id="FWYE01000003">
    <property type="protein sequence ID" value="SMD31186.1"/>
    <property type="molecule type" value="Genomic_DNA"/>
</dbReference>
<keyword evidence="11" id="KW-1185">Reference proteome</keyword>
<gene>
    <name evidence="10" type="ORF">SAMN02745355_1109</name>
</gene>
<dbReference type="Pfam" id="PF00664">
    <property type="entry name" value="ABC_membrane"/>
    <property type="match status" value="1"/>
</dbReference>
<evidence type="ECO:0000256" key="2">
    <source>
        <dbReference type="ARBA" id="ARBA00022692"/>
    </source>
</evidence>
<feature type="transmembrane region" description="Helical" evidence="7">
    <location>
        <begin position="263"/>
        <end position="283"/>
    </location>
</feature>
<evidence type="ECO:0000313" key="10">
    <source>
        <dbReference type="EMBL" id="SMD31186.1"/>
    </source>
</evidence>
<organism evidence="10 11">
    <name type="scientific">Picrophilus torridus (strain ATCC 700027 / DSM 9790 / JCM 10055 / NBRC 100828 / KAW 2/3)</name>
    <dbReference type="NCBI Taxonomy" id="1122961"/>
    <lineage>
        <taxon>Archaea</taxon>
        <taxon>Methanobacteriati</taxon>
        <taxon>Thermoplasmatota</taxon>
        <taxon>Thermoplasmata</taxon>
        <taxon>Thermoplasmatales</taxon>
        <taxon>Picrophilaceae</taxon>
        <taxon>Picrophilus</taxon>
    </lineage>
</organism>
<dbReference type="SMART" id="SM00382">
    <property type="entry name" value="AAA"/>
    <property type="match status" value="1"/>
</dbReference>
<proteinExistence type="predicted"/>
<keyword evidence="3" id="KW-0547">Nucleotide-binding</keyword>
<dbReference type="InterPro" id="IPR039421">
    <property type="entry name" value="Type_1_exporter"/>
</dbReference>
<feature type="transmembrane region" description="Helical" evidence="7">
    <location>
        <begin position="152"/>
        <end position="172"/>
    </location>
</feature>
<evidence type="ECO:0000313" key="11">
    <source>
        <dbReference type="Proteomes" id="UP000192315"/>
    </source>
</evidence>
<feature type="domain" description="ABC transmembrane type-1" evidence="9">
    <location>
        <begin position="20"/>
        <end position="298"/>
    </location>
</feature>
<dbReference type="PANTHER" id="PTHR43394:SF1">
    <property type="entry name" value="ATP-BINDING CASSETTE SUB-FAMILY B MEMBER 10, MITOCHONDRIAL"/>
    <property type="match status" value="1"/>
</dbReference>
<sequence>MKPQYKLIYDLLRDRWYLIIMVLISGILSSYLTILVPVFIGDAIDSVPRYYKIFDYIILILIVSLLSSLFGFILEYYSSKTGNIFARRIRDMSFKRVLSNSYDKLENQDSGDLLSRITMDVDASRRFVTISISNLFSTTILLFIALYELTRIYYLFSIIFLIVMVPTIYLTFKMQRMQRGYWRSLRKKYGNMNSKIGENISGMRVVRSFNAEDFEIKSFKDKTQDYFSDYVGIAAVRSFYTPLLAAIISISIGFIIITSGISSAAGIPIGSIVAAINIFTLVLRPVRFYGRYISFYENGMASLERLSEIDYNNENYSKKEPTGYDIIIENLSFFRNNKKIINNISLNIHENEHIALTGGTASGKTTFLNLISGLYKNYDGSIRLGGIEIRDISPGLLRKIIGIIPQNPFIFSGSIFYNIDFGRGYSLSQVINAARLAKIDDFIETLPDKYNTVIGEHGINLSGGQRQRIALARALIGDPKILVMDDFTSSLDIVTEEELINDIRPLLDGKTLVISGYKKKTLELADDVYYMSNGALLPVESGVNE</sequence>
<protein>
    <submittedName>
        <fullName evidence="10">ATP-binding cassette, subfamily B</fullName>
    </submittedName>
</protein>
<feature type="domain" description="ABC transporter" evidence="8">
    <location>
        <begin position="326"/>
        <end position="545"/>
    </location>
</feature>
<dbReference type="AlphaFoldDB" id="A0A8G2FXC8"/>
<dbReference type="GO" id="GO:0016020">
    <property type="term" value="C:membrane"/>
    <property type="evidence" value="ECO:0007669"/>
    <property type="project" value="UniProtKB-SubCell"/>
</dbReference>
<dbReference type="PROSITE" id="PS50929">
    <property type="entry name" value="ABC_TM1F"/>
    <property type="match status" value="1"/>
</dbReference>
<evidence type="ECO:0000256" key="5">
    <source>
        <dbReference type="ARBA" id="ARBA00022989"/>
    </source>
</evidence>
<dbReference type="InterPro" id="IPR003439">
    <property type="entry name" value="ABC_transporter-like_ATP-bd"/>
</dbReference>
<dbReference type="Gene3D" id="1.20.1560.10">
    <property type="entry name" value="ABC transporter type 1, transmembrane domain"/>
    <property type="match status" value="1"/>
</dbReference>
<name>A0A8G2FXC8_PICTO</name>
<dbReference type="PROSITE" id="PS00211">
    <property type="entry name" value="ABC_TRANSPORTER_1"/>
    <property type="match status" value="1"/>
</dbReference>
<dbReference type="PANTHER" id="PTHR43394">
    <property type="entry name" value="ATP-DEPENDENT PERMEASE MDL1, MITOCHONDRIAL"/>
    <property type="match status" value="1"/>
</dbReference>
<keyword evidence="4 10" id="KW-0067">ATP-binding</keyword>
<dbReference type="GO" id="GO:0015421">
    <property type="term" value="F:ABC-type oligopeptide transporter activity"/>
    <property type="evidence" value="ECO:0007669"/>
    <property type="project" value="TreeGrafter"/>
</dbReference>
<dbReference type="GO" id="GO:0005524">
    <property type="term" value="F:ATP binding"/>
    <property type="evidence" value="ECO:0007669"/>
    <property type="project" value="UniProtKB-KW"/>
</dbReference>
<evidence type="ECO:0000256" key="1">
    <source>
        <dbReference type="ARBA" id="ARBA00004141"/>
    </source>
</evidence>
<feature type="transmembrane region" description="Helical" evidence="7">
    <location>
        <begin position="239"/>
        <end position="257"/>
    </location>
</feature>
<dbReference type="PROSITE" id="PS50893">
    <property type="entry name" value="ABC_TRANSPORTER_2"/>
    <property type="match status" value="1"/>
</dbReference>
<dbReference type="SUPFAM" id="SSF52540">
    <property type="entry name" value="P-loop containing nucleoside triphosphate hydrolases"/>
    <property type="match status" value="1"/>
</dbReference>
<evidence type="ECO:0000256" key="4">
    <source>
        <dbReference type="ARBA" id="ARBA00022840"/>
    </source>
</evidence>
<keyword evidence="2 7" id="KW-0812">Transmembrane</keyword>
<comment type="caution">
    <text evidence="10">The sequence shown here is derived from an EMBL/GenBank/DDBJ whole genome shotgun (WGS) entry which is preliminary data.</text>
</comment>
<dbReference type="InterPro" id="IPR036640">
    <property type="entry name" value="ABC1_TM_sf"/>
</dbReference>
<evidence type="ECO:0000256" key="6">
    <source>
        <dbReference type="ARBA" id="ARBA00023136"/>
    </source>
</evidence>
<evidence type="ECO:0000256" key="3">
    <source>
        <dbReference type="ARBA" id="ARBA00022741"/>
    </source>
</evidence>
<dbReference type="InterPro" id="IPR011527">
    <property type="entry name" value="ABC1_TM_dom"/>
</dbReference>